<reference evidence="3" key="1">
    <citation type="submission" date="2009-08" db="EMBL/GenBank/DDBJ databases">
        <title>The complete genome of Chitinophaga pinensis DSM 2588.</title>
        <authorList>
            <consortium name="US DOE Joint Genome Institute (JGI-PGF)"/>
            <person name="Lucas S."/>
            <person name="Copeland A."/>
            <person name="Lapidus A."/>
            <person name="Glavina del Rio T."/>
            <person name="Dalin E."/>
            <person name="Tice H."/>
            <person name="Bruce D."/>
            <person name="Goodwin L."/>
            <person name="Pitluck S."/>
            <person name="Kyrpides N."/>
            <person name="Mavromatis K."/>
            <person name="Ivanova N."/>
            <person name="Mikhailova N."/>
            <person name="Sims D."/>
            <person name="Meinche L."/>
            <person name="Brettin T."/>
            <person name="Detter J.C."/>
            <person name="Han C."/>
            <person name="Larimer F."/>
            <person name="Land M."/>
            <person name="Hauser L."/>
            <person name="Markowitz V."/>
            <person name="Cheng J.-F."/>
            <person name="Hugenholtz P."/>
            <person name="Woyke T."/>
            <person name="Wu D."/>
            <person name="Spring S."/>
            <person name="Klenk H.-P."/>
            <person name="Eisen J.A."/>
        </authorList>
    </citation>
    <scope>NUCLEOTIDE SEQUENCE [LARGE SCALE GENOMIC DNA]</scope>
    <source>
        <strain evidence="3">ATCC 43595 / DSM 2588 / LMG 13176 / NBRC 15968 / NCIMB 11800 / UQM 2034</strain>
    </source>
</reference>
<dbReference type="EMBL" id="CP001699">
    <property type="protein sequence ID" value="ACU62090.1"/>
    <property type="molecule type" value="Genomic_DNA"/>
</dbReference>
<keyword evidence="1" id="KW-0732">Signal</keyword>
<protein>
    <submittedName>
        <fullName evidence="2">Uncharacterized protein</fullName>
    </submittedName>
</protein>
<dbReference type="Proteomes" id="UP000002215">
    <property type="component" value="Chromosome"/>
</dbReference>
<evidence type="ECO:0000313" key="3">
    <source>
        <dbReference type="Proteomes" id="UP000002215"/>
    </source>
</evidence>
<feature type="signal peptide" evidence="1">
    <location>
        <begin position="1"/>
        <end position="21"/>
    </location>
</feature>
<proteinExistence type="predicted"/>
<reference evidence="2 3" key="2">
    <citation type="journal article" date="2010" name="Stand. Genomic Sci.">
        <title>Complete genome sequence of Chitinophaga pinensis type strain (UQM 2034).</title>
        <authorList>
            <person name="Glavina Del Rio T."/>
            <person name="Abt B."/>
            <person name="Spring S."/>
            <person name="Lapidus A."/>
            <person name="Nolan M."/>
            <person name="Tice H."/>
            <person name="Copeland A."/>
            <person name="Cheng J.F."/>
            <person name="Chen F."/>
            <person name="Bruce D."/>
            <person name="Goodwin L."/>
            <person name="Pitluck S."/>
            <person name="Ivanova N."/>
            <person name="Mavromatis K."/>
            <person name="Mikhailova N."/>
            <person name="Pati A."/>
            <person name="Chen A."/>
            <person name="Palaniappan K."/>
            <person name="Land M."/>
            <person name="Hauser L."/>
            <person name="Chang Y.J."/>
            <person name="Jeffries C.D."/>
            <person name="Chain P."/>
            <person name="Saunders E."/>
            <person name="Detter J.C."/>
            <person name="Brettin T."/>
            <person name="Rohde M."/>
            <person name="Goker M."/>
            <person name="Bristow J."/>
            <person name="Eisen J.A."/>
            <person name="Markowitz V."/>
            <person name="Hugenholtz P."/>
            <person name="Kyrpides N.C."/>
            <person name="Klenk H.P."/>
            <person name="Lucas S."/>
        </authorList>
    </citation>
    <scope>NUCLEOTIDE SEQUENCE [LARGE SCALE GENOMIC DNA]</scope>
    <source>
        <strain evidence="3">ATCC 43595 / DSM 2588 / LMG 13176 / NBRC 15968 / NCIMB 11800 / UQM 2034</strain>
    </source>
</reference>
<sequence length="197" mass="22664">MKKFNISLLVFSLFLTTKLCGQPSSNSSDATSAIPGFIKSYFSITAILEAVEESFITLISKEEKKQVISKAKLIRNEMVTLREIKAGMYNCSISPPCRNINRKIKSMRQSFTRLNTRLHELDSLYGRRYSDRITSIKDNLTTELDRKRKKMEMVVMDLYGTQQISNATMQQQQKQTLALADSCIFQMTRIITKMKLH</sequence>
<organism evidence="2 3">
    <name type="scientific">Chitinophaga pinensis (strain ATCC 43595 / DSM 2588 / LMG 13176 / NBRC 15968 / NCIMB 11800 / UQM 2034)</name>
    <dbReference type="NCBI Taxonomy" id="485918"/>
    <lineage>
        <taxon>Bacteria</taxon>
        <taxon>Pseudomonadati</taxon>
        <taxon>Bacteroidota</taxon>
        <taxon>Chitinophagia</taxon>
        <taxon>Chitinophagales</taxon>
        <taxon>Chitinophagaceae</taxon>
        <taxon>Chitinophaga</taxon>
    </lineage>
</organism>
<gene>
    <name evidence="2" type="ordered locus">Cpin_4651</name>
</gene>
<evidence type="ECO:0000256" key="1">
    <source>
        <dbReference type="SAM" id="SignalP"/>
    </source>
</evidence>
<accession>A0A979GYW7</accession>
<dbReference type="AlphaFoldDB" id="A0A979GYW7"/>
<evidence type="ECO:0000313" key="2">
    <source>
        <dbReference type="EMBL" id="ACU62090.1"/>
    </source>
</evidence>
<dbReference type="RefSeq" id="WP_012792258.1">
    <property type="nucleotide sequence ID" value="NC_013132.1"/>
</dbReference>
<dbReference type="KEGG" id="cpi:Cpin_4651"/>
<name>A0A979GYW7_CHIPD</name>
<feature type="chain" id="PRO_5037447728" evidence="1">
    <location>
        <begin position="22"/>
        <end position="197"/>
    </location>
</feature>